<reference evidence="2" key="1">
    <citation type="submission" date="2021-03" db="EMBL/GenBank/DDBJ databases">
        <title>Whole genome shotgun sequence of Actinoplanes auranticolor NBRC 12245.</title>
        <authorList>
            <person name="Komaki H."/>
            <person name="Tamura T."/>
        </authorList>
    </citation>
    <scope>NUCLEOTIDE SEQUENCE</scope>
    <source>
        <strain evidence="2">NBRC 12245</strain>
    </source>
</reference>
<dbReference type="SUPFAM" id="SSF53474">
    <property type="entry name" value="alpha/beta-Hydrolases"/>
    <property type="match status" value="1"/>
</dbReference>
<evidence type="ECO:0000259" key="1">
    <source>
        <dbReference type="Pfam" id="PF00561"/>
    </source>
</evidence>
<keyword evidence="3" id="KW-1185">Reference proteome</keyword>
<sequence>MFDGFVQHGLQTARGRIFARVAGQGPPLLLLHGYPQTHVMWHTVADLLSDRFTVVVADLPGYGASFRPAPAADHAPHSKRALAADLVQAMGMLGHEQFAVAGHDRGGRVAYRMALDHPDRVSAATVLDVVPTGDVWARADAQMALGYWHWAFLAQPSPLPERLITADPDAFFDFHVRALGLGRAPDRYPADLMAGYRALLDDVSTVQAICEDYRAGATVDWQHDDADRGVRKIECPLLALWSADGALPRFYGDVLDIWRPWADDLSGHPMPGSHFIVEDQPEATAAALSAFLEHRPSAFPIS</sequence>
<dbReference type="GO" id="GO:0047372">
    <property type="term" value="F:monoacylglycerol lipase activity"/>
    <property type="evidence" value="ECO:0007669"/>
    <property type="project" value="TreeGrafter"/>
</dbReference>
<dbReference type="GO" id="GO:0046464">
    <property type="term" value="P:acylglycerol catabolic process"/>
    <property type="evidence" value="ECO:0007669"/>
    <property type="project" value="TreeGrafter"/>
</dbReference>
<feature type="domain" description="AB hydrolase-1" evidence="1">
    <location>
        <begin position="26"/>
        <end position="151"/>
    </location>
</feature>
<dbReference type="InterPro" id="IPR000639">
    <property type="entry name" value="Epox_hydrolase-like"/>
</dbReference>
<dbReference type="Pfam" id="PF00561">
    <property type="entry name" value="Abhydrolase_1"/>
    <property type="match status" value="1"/>
</dbReference>
<dbReference type="Proteomes" id="UP000681340">
    <property type="component" value="Unassembled WGS sequence"/>
</dbReference>
<dbReference type="PANTHER" id="PTHR43798">
    <property type="entry name" value="MONOACYLGLYCEROL LIPASE"/>
    <property type="match status" value="1"/>
</dbReference>
<dbReference type="InterPro" id="IPR029058">
    <property type="entry name" value="AB_hydrolase_fold"/>
</dbReference>
<dbReference type="EMBL" id="BOQL01000062">
    <property type="protein sequence ID" value="GIM76460.1"/>
    <property type="molecule type" value="Genomic_DNA"/>
</dbReference>
<evidence type="ECO:0000313" key="3">
    <source>
        <dbReference type="Proteomes" id="UP000681340"/>
    </source>
</evidence>
<accession>A0A919SQH3</accession>
<dbReference type="PRINTS" id="PR00111">
    <property type="entry name" value="ABHYDROLASE"/>
</dbReference>
<dbReference type="Gene3D" id="3.40.50.1820">
    <property type="entry name" value="alpha/beta hydrolase"/>
    <property type="match status" value="1"/>
</dbReference>
<proteinExistence type="predicted"/>
<dbReference type="InterPro" id="IPR000073">
    <property type="entry name" value="AB_hydrolase_1"/>
</dbReference>
<dbReference type="GO" id="GO:0016020">
    <property type="term" value="C:membrane"/>
    <property type="evidence" value="ECO:0007669"/>
    <property type="project" value="TreeGrafter"/>
</dbReference>
<evidence type="ECO:0000313" key="2">
    <source>
        <dbReference type="EMBL" id="GIM76460.1"/>
    </source>
</evidence>
<dbReference type="InterPro" id="IPR050266">
    <property type="entry name" value="AB_hydrolase_sf"/>
</dbReference>
<organism evidence="2 3">
    <name type="scientific">Actinoplanes auranticolor</name>
    <dbReference type="NCBI Taxonomy" id="47988"/>
    <lineage>
        <taxon>Bacteria</taxon>
        <taxon>Bacillati</taxon>
        <taxon>Actinomycetota</taxon>
        <taxon>Actinomycetes</taxon>
        <taxon>Micromonosporales</taxon>
        <taxon>Micromonosporaceae</taxon>
        <taxon>Actinoplanes</taxon>
    </lineage>
</organism>
<dbReference type="PANTHER" id="PTHR43798:SF33">
    <property type="entry name" value="HYDROLASE, PUTATIVE (AFU_ORTHOLOGUE AFUA_2G14860)-RELATED"/>
    <property type="match status" value="1"/>
</dbReference>
<name>A0A919SQH3_9ACTN</name>
<dbReference type="RefSeq" id="WP_212992958.1">
    <property type="nucleotide sequence ID" value="NZ_BAABEA010000023.1"/>
</dbReference>
<gene>
    <name evidence="2" type="ORF">Aau02nite_70970</name>
</gene>
<dbReference type="AlphaFoldDB" id="A0A919SQH3"/>
<protein>
    <submittedName>
        <fullName evidence="2">Fluoroacetate dehalogenase</fullName>
    </submittedName>
</protein>
<comment type="caution">
    <text evidence="2">The sequence shown here is derived from an EMBL/GenBank/DDBJ whole genome shotgun (WGS) entry which is preliminary data.</text>
</comment>
<dbReference type="PRINTS" id="PR00412">
    <property type="entry name" value="EPOXHYDRLASE"/>
</dbReference>